<dbReference type="Pfam" id="PF12835">
    <property type="entry name" value="Integrase_1"/>
    <property type="match status" value="1"/>
</dbReference>
<dbReference type="GO" id="GO:0003677">
    <property type="term" value="F:DNA binding"/>
    <property type="evidence" value="ECO:0007669"/>
    <property type="project" value="InterPro"/>
</dbReference>
<evidence type="ECO:0000256" key="1">
    <source>
        <dbReference type="ARBA" id="ARBA00023172"/>
    </source>
</evidence>
<dbReference type="GO" id="GO:0015074">
    <property type="term" value="P:DNA integration"/>
    <property type="evidence" value="ECO:0007669"/>
    <property type="project" value="InterPro"/>
</dbReference>
<dbReference type="GO" id="GO:0006310">
    <property type="term" value="P:DNA recombination"/>
    <property type="evidence" value="ECO:0007669"/>
    <property type="project" value="UniProtKB-KW"/>
</dbReference>
<dbReference type="Gene3D" id="1.10.443.10">
    <property type="entry name" value="Intergrase catalytic core"/>
    <property type="match status" value="1"/>
</dbReference>
<dbReference type="InterPro" id="IPR013762">
    <property type="entry name" value="Integrase-like_cat_sf"/>
</dbReference>
<evidence type="ECO:0000313" key="4">
    <source>
        <dbReference type="EMBL" id="QTA83830.1"/>
    </source>
</evidence>
<dbReference type="EMBL" id="CP061799">
    <property type="protein sequence ID" value="QTA83830.1"/>
    <property type="molecule type" value="Genomic_DNA"/>
</dbReference>
<keyword evidence="5" id="KW-1185">Reference proteome</keyword>
<name>A0A975BEW2_9BACT</name>
<protein>
    <submittedName>
        <fullName evidence="4">Integrase</fullName>
    </submittedName>
</protein>
<evidence type="ECO:0000313" key="5">
    <source>
        <dbReference type="Proteomes" id="UP000663720"/>
    </source>
</evidence>
<dbReference type="SUPFAM" id="SSF56349">
    <property type="entry name" value="DNA breaking-rejoining enzymes"/>
    <property type="match status" value="1"/>
</dbReference>
<accession>A0A975BEW2</accession>
<dbReference type="KEGG" id="dli:dnl_62480"/>
<dbReference type="Pfam" id="PF12834">
    <property type="entry name" value="Phage_int_SAM_2"/>
    <property type="match status" value="1"/>
</dbReference>
<dbReference type="AlphaFoldDB" id="A0A975BEW2"/>
<organism evidence="4 5">
    <name type="scientific">Desulfonema limicola</name>
    <dbReference type="NCBI Taxonomy" id="45656"/>
    <lineage>
        <taxon>Bacteria</taxon>
        <taxon>Pseudomonadati</taxon>
        <taxon>Thermodesulfobacteriota</taxon>
        <taxon>Desulfobacteria</taxon>
        <taxon>Desulfobacterales</taxon>
        <taxon>Desulfococcaceae</taxon>
        <taxon>Desulfonema</taxon>
    </lineage>
</organism>
<feature type="domain" description="Integrase catalytic" evidence="3">
    <location>
        <begin position="114"/>
        <end position="253"/>
    </location>
</feature>
<keyword evidence="1" id="KW-0233">DNA recombination</keyword>
<feature type="domain" description="Putative integrase N-terminal" evidence="2">
    <location>
        <begin position="18"/>
        <end position="92"/>
    </location>
</feature>
<dbReference type="InterPro" id="IPR024456">
    <property type="entry name" value="Integrase_catalytic_putative"/>
</dbReference>
<evidence type="ECO:0000259" key="2">
    <source>
        <dbReference type="Pfam" id="PF12834"/>
    </source>
</evidence>
<evidence type="ECO:0000259" key="3">
    <source>
        <dbReference type="Pfam" id="PF12835"/>
    </source>
</evidence>
<dbReference type="Proteomes" id="UP000663720">
    <property type="component" value="Chromosome"/>
</dbReference>
<dbReference type="InterPro" id="IPR011010">
    <property type="entry name" value="DNA_brk_join_enz"/>
</dbReference>
<dbReference type="RefSeq" id="WP_207689620.1">
    <property type="nucleotide sequence ID" value="NZ_CP061799.1"/>
</dbReference>
<dbReference type="InterPro" id="IPR024457">
    <property type="entry name" value="Putative_integrase_N"/>
</dbReference>
<proteinExistence type="predicted"/>
<sequence length="317" mass="35808">MGKRDDPLIRGAKIAIKTSDNGSFKTQHNHIKEARRFVITLRELGYGVKKWSNISNKHVGAVVNHWKIKELAPATIKEYLSGVRTVCRLYGNNCIHDKNNEFGVENRTYVTNQDKSVPQEVYENVVSDLKSSADIDKHRVAAQLQLERELGLRTEEACKFNPERAVFVFSDGRVFIQHGTKGGRERFINEISDKAGYAINYVKTVIDGNNLIPGHMTEKQWSGKYYRTIRAHGISKAACGASGHGCRHAYAQERYAKMTGFQPPCKFESRKDFKSNAEQIAGENWHTLDRDARQVLKAELGHGPDRDDVVSQYLGSV</sequence>
<reference evidence="4" key="1">
    <citation type="journal article" date="2021" name="Microb. Physiol.">
        <title>Proteogenomic Insights into the Physiology of Marine, Sulfate-Reducing, Filamentous Desulfonema limicola and Desulfonema magnum.</title>
        <authorList>
            <person name="Schnaars V."/>
            <person name="Wohlbrand L."/>
            <person name="Scheve S."/>
            <person name="Hinrichs C."/>
            <person name="Reinhardt R."/>
            <person name="Rabus R."/>
        </authorList>
    </citation>
    <scope>NUCLEOTIDE SEQUENCE</scope>
    <source>
        <strain evidence="4">5ac10</strain>
    </source>
</reference>
<gene>
    <name evidence="4" type="ORF">dnl_62480</name>
</gene>